<protein>
    <submittedName>
        <fullName evidence="2">HET-domain-containing protein</fullName>
    </submittedName>
</protein>
<keyword evidence="3" id="KW-1185">Reference proteome</keyword>
<dbReference type="AlphaFoldDB" id="A0A177E117"/>
<name>A0A177E117_ALTAL</name>
<feature type="non-terminal residue" evidence="2">
    <location>
        <position position="316"/>
    </location>
</feature>
<dbReference type="VEuPathDB" id="FungiDB:CC77DRAFT_895838"/>
<dbReference type="OMA" id="FTHIWID"/>
<accession>A0A177E117</accession>
<dbReference type="PANTHER" id="PTHR33112:SF16">
    <property type="entry name" value="HETEROKARYON INCOMPATIBILITY DOMAIN-CONTAINING PROTEIN"/>
    <property type="match status" value="1"/>
</dbReference>
<dbReference type="EMBL" id="KV441469">
    <property type="protein sequence ID" value="OAG25647.1"/>
    <property type="molecule type" value="Genomic_DNA"/>
</dbReference>
<dbReference type="InterPro" id="IPR010730">
    <property type="entry name" value="HET"/>
</dbReference>
<reference evidence="2 3" key="1">
    <citation type="submission" date="2016-05" db="EMBL/GenBank/DDBJ databases">
        <title>Comparative analysis of secretome profiles of manganese(II)-oxidizing ascomycete fungi.</title>
        <authorList>
            <consortium name="DOE Joint Genome Institute"/>
            <person name="Zeiner C.A."/>
            <person name="Purvine S.O."/>
            <person name="Zink E.M."/>
            <person name="Wu S."/>
            <person name="Pasa-Tolic L."/>
            <person name="Chaput D.L."/>
            <person name="Haridas S."/>
            <person name="Grigoriev I.V."/>
            <person name="Santelli C.M."/>
            <person name="Hansel C.M."/>
        </authorList>
    </citation>
    <scope>NUCLEOTIDE SEQUENCE [LARGE SCALE GENOMIC DNA]</scope>
    <source>
        <strain evidence="2 3">SRC1lrK2f</strain>
    </source>
</reference>
<dbReference type="GeneID" id="29119123"/>
<evidence type="ECO:0000259" key="1">
    <source>
        <dbReference type="Pfam" id="PF06985"/>
    </source>
</evidence>
<dbReference type="KEGG" id="aalt:CC77DRAFT_895838"/>
<evidence type="ECO:0000313" key="3">
    <source>
        <dbReference type="Proteomes" id="UP000077248"/>
    </source>
</evidence>
<feature type="non-terminal residue" evidence="2">
    <location>
        <position position="1"/>
    </location>
</feature>
<dbReference type="STRING" id="5599.A0A177E117"/>
<organism evidence="2 3">
    <name type="scientific">Alternaria alternata</name>
    <name type="common">Alternaria rot fungus</name>
    <name type="synonym">Torula alternata</name>
    <dbReference type="NCBI Taxonomy" id="5599"/>
    <lineage>
        <taxon>Eukaryota</taxon>
        <taxon>Fungi</taxon>
        <taxon>Dikarya</taxon>
        <taxon>Ascomycota</taxon>
        <taxon>Pezizomycotina</taxon>
        <taxon>Dothideomycetes</taxon>
        <taxon>Pleosporomycetidae</taxon>
        <taxon>Pleosporales</taxon>
        <taxon>Pleosporineae</taxon>
        <taxon>Pleosporaceae</taxon>
        <taxon>Alternaria</taxon>
        <taxon>Alternaria sect. Alternaria</taxon>
        <taxon>Alternaria alternata complex</taxon>
    </lineage>
</organism>
<proteinExistence type="predicted"/>
<dbReference type="RefSeq" id="XP_018391068.1">
    <property type="nucleotide sequence ID" value="XM_018533529.1"/>
</dbReference>
<dbReference type="Pfam" id="PF06985">
    <property type="entry name" value="HET"/>
    <property type="match status" value="1"/>
</dbReference>
<dbReference type="PANTHER" id="PTHR33112">
    <property type="entry name" value="DOMAIN PROTEIN, PUTATIVE-RELATED"/>
    <property type="match status" value="1"/>
</dbReference>
<evidence type="ECO:0000313" key="2">
    <source>
        <dbReference type="EMBL" id="OAG25647.1"/>
    </source>
</evidence>
<dbReference type="Proteomes" id="UP000077248">
    <property type="component" value="Unassembled WGS sequence"/>
</dbReference>
<sequence>CQNGHQLCDGKFDTTGPSRLIDLRGDVIKLALASEDSTQGSYVALSHCWGDAQPLRTTLETLASFQDKIPAHELPSTFSDAIYVTRALGFTHIWIDSLCIVQDDELDWEHQSSIMASIYSNADLVLAVAAAKSANEGFLRKERPSCEGTVSLDIRGSATSFVYRAVPELHHDIDEPLYKRGWTLQERLCARRFLAYGNWEMSWECKKSSSCEYHGSNTVGSSILQRNDMFGARMEYTSLEDFAQFWRSDVAEPYSERLLTKPTDTPVAISALASRFASRFNGKYLAGLWREDICKELLWHCDETARPSSFFAPSWS</sequence>
<feature type="domain" description="Heterokaryon incompatibility" evidence="1">
    <location>
        <begin position="42"/>
        <end position="186"/>
    </location>
</feature>
<gene>
    <name evidence="2" type="ORF">CC77DRAFT_895838</name>
</gene>